<accession>A0A392TJG7</accession>
<organism evidence="2 3">
    <name type="scientific">Trifolium medium</name>
    <dbReference type="NCBI Taxonomy" id="97028"/>
    <lineage>
        <taxon>Eukaryota</taxon>
        <taxon>Viridiplantae</taxon>
        <taxon>Streptophyta</taxon>
        <taxon>Embryophyta</taxon>
        <taxon>Tracheophyta</taxon>
        <taxon>Spermatophyta</taxon>
        <taxon>Magnoliopsida</taxon>
        <taxon>eudicotyledons</taxon>
        <taxon>Gunneridae</taxon>
        <taxon>Pentapetalae</taxon>
        <taxon>rosids</taxon>
        <taxon>fabids</taxon>
        <taxon>Fabales</taxon>
        <taxon>Fabaceae</taxon>
        <taxon>Papilionoideae</taxon>
        <taxon>50 kb inversion clade</taxon>
        <taxon>NPAAA clade</taxon>
        <taxon>Hologalegina</taxon>
        <taxon>IRL clade</taxon>
        <taxon>Trifolieae</taxon>
        <taxon>Trifolium</taxon>
    </lineage>
</organism>
<proteinExistence type="predicted"/>
<keyword evidence="3" id="KW-1185">Reference proteome</keyword>
<dbReference type="EMBL" id="LXQA010578531">
    <property type="protein sequence ID" value="MCI60266.1"/>
    <property type="molecule type" value="Genomic_DNA"/>
</dbReference>
<keyword evidence="1" id="KW-0732">Signal</keyword>
<dbReference type="AlphaFoldDB" id="A0A392TJG7"/>
<feature type="signal peptide" evidence="1">
    <location>
        <begin position="1"/>
        <end position="22"/>
    </location>
</feature>
<evidence type="ECO:0000313" key="3">
    <source>
        <dbReference type="Proteomes" id="UP000265520"/>
    </source>
</evidence>
<comment type="caution">
    <text evidence="2">The sequence shown here is derived from an EMBL/GenBank/DDBJ whole genome shotgun (WGS) entry which is preliminary data.</text>
</comment>
<evidence type="ECO:0000256" key="1">
    <source>
        <dbReference type="SAM" id="SignalP"/>
    </source>
</evidence>
<feature type="chain" id="PRO_5017350783" evidence="1">
    <location>
        <begin position="23"/>
        <end position="58"/>
    </location>
</feature>
<reference evidence="2 3" key="1">
    <citation type="journal article" date="2018" name="Front. Plant Sci.">
        <title>Red Clover (Trifolium pratense) and Zigzag Clover (T. medium) - A Picture of Genomic Similarities and Differences.</title>
        <authorList>
            <person name="Dluhosova J."/>
            <person name="Istvanek J."/>
            <person name="Nedelnik J."/>
            <person name="Repkova J."/>
        </authorList>
    </citation>
    <scope>NUCLEOTIDE SEQUENCE [LARGE SCALE GENOMIC DNA]</scope>
    <source>
        <strain evidence="3">cv. 10/8</strain>
        <tissue evidence="2">Leaf</tissue>
    </source>
</reference>
<feature type="non-terminal residue" evidence="2">
    <location>
        <position position="58"/>
    </location>
</feature>
<name>A0A392TJG7_9FABA</name>
<sequence>MDLAFPCTLVVLLLKFLQECSNHWGGLPDRNHRLPGLCLHGPLVKPSQAFSSTVQSPF</sequence>
<dbReference type="Proteomes" id="UP000265520">
    <property type="component" value="Unassembled WGS sequence"/>
</dbReference>
<evidence type="ECO:0000313" key="2">
    <source>
        <dbReference type="EMBL" id="MCI60266.1"/>
    </source>
</evidence>
<protein>
    <submittedName>
        <fullName evidence="2">Uncharacterized protein</fullName>
    </submittedName>
</protein>